<dbReference type="SUPFAM" id="SSF51905">
    <property type="entry name" value="FAD/NAD(P)-binding domain"/>
    <property type="match status" value="1"/>
</dbReference>
<organism evidence="7 8">
    <name type="scientific">Blyttiomyces helicus</name>
    <dbReference type="NCBI Taxonomy" id="388810"/>
    <lineage>
        <taxon>Eukaryota</taxon>
        <taxon>Fungi</taxon>
        <taxon>Fungi incertae sedis</taxon>
        <taxon>Chytridiomycota</taxon>
        <taxon>Chytridiomycota incertae sedis</taxon>
        <taxon>Chytridiomycetes</taxon>
        <taxon>Chytridiomycetes incertae sedis</taxon>
        <taxon>Blyttiomyces</taxon>
    </lineage>
</organism>
<evidence type="ECO:0000256" key="2">
    <source>
        <dbReference type="ARBA" id="ARBA00022630"/>
    </source>
</evidence>
<evidence type="ECO:0000313" key="8">
    <source>
        <dbReference type="Proteomes" id="UP000269721"/>
    </source>
</evidence>
<keyword evidence="4" id="KW-0560">Oxidoreductase</keyword>
<evidence type="ECO:0000313" key="7">
    <source>
        <dbReference type="EMBL" id="RKO93869.1"/>
    </source>
</evidence>
<keyword evidence="5" id="KW-0503">Monooxygenase</keyword>
<dbReference type="AlphaFoldDB" id="A0A4P9WLG1"/>
<dbReference type="OrthoDB" id="2102672at2759"/>
<keyword evidence="3" id="KW-0274">FAD</keyword>
<dbReference type="Pfam" id="PF01494">
    <property type="entry name" value="FAD_binding_3"/>
    <property type="match status" value="2"/>
</dbReference>
<proteinExistence type="predicted"/>
<dbReference type="GO" id="GO:0071949">
    <property type="term" value="F:FAD binding"/>
    <property type="evidence" value="ECO:0007669"/>
    <property type="project" value="InterPro"/>
</dbReference>
<feature type="non-terminal residue" evidence="7">
    <location>
        <position position="1"/>
    </location>
</feature>
<dbReference type="InterPro" id="IPR036188">
    <property type="entry name" value="FAD/NAD-bd_sf"/>
</dbReference>
<reference evidence="8" key="1">
    <citation type="journal article" date="2018" name="Nat. Microbiol.">
        <title>Leveraging single-cell genomics to expand the fungal tree of life.</title>
        <authorList>
            <person name="Ahrendt S.R."/>
            <person name="Quandt C.A."/>
            <person name="Ciobanu D."/>
            <person name="Clum A."/>
            <person name="Salamov A."/>
            <person name="Andreopoulos B."/>
            <person name="Cheng J.F."/>
            <person name="Woyke T."/>
            <person name="Pelin A."/>
            <person name="Henrissat B."/>
            <person name="Reynolds N.K."/>
            <person name="Benny G.L."/>
            <person name="Smith M.E."/>
            <person name="James T.Y."/>
            <person name="Grigoriev I.V."/>
        </authorList>
    </citation>
    <scope>NUCLEOTIDE SEQUENCE [LARGE SCALE GENOMIC DNA]</scope>
</reference>
<feature type="domain" description="FAD-binding" evidence="6">
    <location>
        <begin position="309"/>
        <end position="350"/>
    </location>
</feature>
<evidence type="ECO:0000256" key="4">
    <source>
        <dbReference type="ARBA" id="ARBA00023002"/>
    </source>
</evidence>
<feature type="non-terminal residue" evidence="7">
    <location>
        <position position="369"/>
    </location>
</feature>
<dbReference type="EMBL" id="KZ994088">
    <property type="protein sequence ID" value="RKO93869.1"/>
    <property type="molecule type" value="Genomic_DNA"/>
</dbReference>
<evidence type="ECO:0000256" key="1">
    <source>
        <dbReference type="ARBA" id="ARBA00005179"/>
    </source>
</evidence>
<evidence type="ECO:0000256" key="5">
    <source>
        <dbReference type="ARBA" id="ARBA00023033"/>
    </source>
</evidence>
<keyword evidence="8" id="KW-1185">Reference proteome</keyword>
<protein>
    <recommendedName>
        <fullName evidence="6">FAD-binding domain-containing protein</fullName>
    </recommendedName>
</protein>
<evidence type="ECO:0000256" key="3">
    <source>
        <dbReference type="ARBA" id="ARBA00022827"/>
    </source>
</evidence>
<comment type="pathway">
    <text evidence="1">Secondary metabolite biosynthesis.</text>
</comment>
<dbReference type="Gene3D" id="3.50.50.60">
    <property type="entry name" value="FAD/NAD(P)-binding domain"/>
    <property type="match status" value="1"/>
</dbReference>
<name>A0A4P9WLG1_9FUNG</name>
<gene>
    <name evidence="7" type="ORF">BDK51DRAFT_6184</name>
</gene>
<dbReference type="PANTHER" id="PTHR47178">
    <property type="entry name" value="MONOOXYGENASE, FAD-BINDING"/>
    <property type="match status" value="1"/>
</dbReference>
<dbReference type="Proteomes" id="UP000269721">
    <property type="component" value="Unassembled WGS sequence"/>
</dbReference>
<feature type="domain" description="FAD-binding" evidence="6">
    <location>
        <begin position="1"/>
        <end position="160"/>
    </location>
</feature>
<evidence type="ECO:0000259" key="6">
    <source>
        <dbReference type="Pfam" id="PF01494"/>
    </source>
</evidence>
<dbReference type="GO" id="GO:0004497">
    <property type="term" value="F:monooxygenase activity"/>
    <property type="evidence" value="ECO:0007669"/>
    <property type="project" value="UniProtKB-KW"/>
</dbReference>
<dbReference type="InterPro" id="IPR002938">
    <property type="entry name" value="FAD-bd"/>
</dbReference>
<keyword evidence="2" id="KW-0285">Flavoprotein</keyword>
<dbReference type="PANTHER" id="PTHR47178:SF4">
    <property type="entry name" value="FAD-DEPENDENT MONOOXYGENASE APTC"/>
    <property type="match status" value="1"/>
</dbReference>
<sequence>VLIVGAGLSGLSLARSLASRGVPFKLFDAWPESRRPGYSLTLHPASLSPLLETLRAEPATFRASVAVAGTGNLGGIVDALTGEPVGSATGGVPGSFRANRFRLREWLREGVEVRFDHKLVGLEAAGRFTSGGVIAKFENGESVEGCLLVGADGVHSTVRNIVFPTVRPSILSTVVYNGQRRIPRPGFDSNLGPHFYSHTYIIGLCGRGGASVLSVGINDISAERVDLSWTYSRPAQEGDDALHRPTRGIGEAREIPNALWEELSALGPLRPPFDAVADPELARGDRINHWLMRSVRISREELAERAAGNAPVVLVGDAAHAMPIFRGEGGNHALLDGVELADAIAQHGAGSDALRVFYERATPRWEVSI</sequence>
<accession>A0A4P9WLG1</accession>